<evidence type="ECO:0000256" key="4">
    <source>
        <dbReference type="PROSITE-ProRule" id="PRU00169"/>
    </source>
</evidence>
<dbReference type="SUPFAM" id="SSF46894">
    <property type="entry name" value="C-terminal effector domain of the bipartite response regulators"/>
    <property type="match status" value="1"/>
</dbReference>
<dbReference type="Gene3D" id="3.40.50.2300">
    <property type="match status" value="1"/>
</dbReference>
<reference evidence="7" key="1">
    <citation type="journal article" date="2014" name="Int. J. Syst. Evol. Microbiol.">
        <title>Complete genome sequence of Corynebacterium casei LMG S-19264T (=DSM 44701T), isolated from a smear-ripened cheese.</title>
        <authorList>
            <consortium name="US DOE Joint Genome Institute (JGI-PGF)"/>
            <person name="Walter F."/>
            <person name="Albersmeier A."/>
            <person name="Kalinowski J."/>
            <person name="Ruckert C."/>
        </authorList>
    </citation>
    <scope>NUCLEOTIDE SEQUENCE</scope>
    <source>
        <strain evidence="7">VKM Ac-1321</strain>
    </source>
</reference>
<evidence type="ECO:0000259" key="6">
    <source>
        <dbReference type="PROSITE" id="PS50110"/>
    </source>
</evidence>
<feature type="domain" description="HTH luxR-type" evidence="5">
    <location>
        <begin position="192"/>
        <end position="258"/>
    </location>
</feature>
<dbReference type="InterPro" id="IPR001789">
    <property type="entry name" value="Sig_transdc_resp-reg_receiver"/>
</dbReference>
<dbReference type="Proteomes" id="UP001143480">
    <property type="component" value="Unassembled WGS sequence"/>
</dbReference>
<organism evidence="7 8">
    <name type="scientific">Dactylosporangium matsuzakiense</name>
    <dbReference type="NCBI Taxonomy" id="53360"/>
    <lineage>
        <taxon>Bacteria</taxon>
        <taxon>Bacillati</taxon>
        <taxon>Actinomycetota</taxon>
        <taxon>Actinomycetes</taxon>
        <taxon>Micromonosporales</taxon>
        <taxon>Micromonosporaceae</taxon>
        <taxon>Dactylosporangium</taxon>
    </lineage>
</organism>
<dbReference type="CDD" id="cd06170">
    <property type="entry name" value="LuxR_C_like"/>
    <property type="match status" value="1"/>
</dbReference>
<keyword evidence="1" id="KW-0805">Transcription regulation</keyword>
<keyword evidence="2" id="KW-0238">DNA-binding</keyword>
<dbReference type="Gene3D" id="1.10.10.10">
    <property type="entry name" value="Winged helix-like DNA-binding domain superfamily/Winged helix DNA-binding domain"/>
    <property type="match status" value="1"/>
</dbReference>
<dbReference type="PROSITE" id="PS50043">
    <property type="entry name" value="HTH_LUXR_2"/>
    <property type="match status" value="1"/>
</dbReference>
<evidence type="ECO:0000256" key="2">
    <source>
        <dbReference type="ARBA" id="ARBA00023125"/>
    </source>
</evidence>
<protein>
    <recommendedName>
        <fullName evidence="9">LuxR family two component transcriptional regulator</fullName>
    </recommendedName>
</protein>
<keyword evidence="4" id="KW-0597">Phosphoprotein</keyword>
<keyword evidence="8" id="KW-1185">Reference proteome</keyword>
<feature type="modified residue" description="4-aspartylphosphate" evidence="4">
    <location>
        <position position="55"/>
    </location>
</feature>
<gene>
    <name evidence="7" type="ORF">GCM10017581_031530</name>
</gene>
<dbReference type="PANTHER" id="PTHR43214">
    <property type="entry name" value="TWO-COMPONENT RESPONSE REGULATOR"/>
    <property type="match status" value="1"/>
</dbReference>
<proteinExistence type="predicted"/>
<dbReference type="InterPro" id="IPR000792">
    <property type="entry name" value="Tscrpt_reg_LuxR_C"/>
</dbReference>
<dbReference type="RefSeq" id="WP_261964093.1">
    <property type="nucleotide sequence ID" value="NZ_BAAAXA010000003.1"/>
</dbReference>
<evidence type="ECO:0008006" key="9">
    <source>
        <dbReference type="Google" id="ProtNLM"/>
    </source>
</evidence>
<evidence type="ECO:0000256" key="1">
    <source>
        <dbReference type="ARBA" id="ARBA00023015"/>
    </source>
</evidence>
<keyword evidence="3" id="KW-0804">Transcription</keyword>
<dbReference type="EMBL" id="BSFP01000015">
    <property type="protein sequence ID" value="GLL01412.1"/>
    <property type="molecule type" value="Genomic_DNA"/>
</dbReference>
<dbReference type="InterPro" id="IPR036388">
    <property type="entry name" value="WH-like_DNA-bd_sf"/>
</dbReference>
<dbReference type="InterPro" id="IPR039420">
    <property type="entry name" value="WalR-like"/>
</dbReference>
<dbReference type="GO" id="GO:0006355">
    <property type="term" value="P:regulation of DNA-templated transcription"/>
    <property type="evidence" value="ECO:0007669"/>
    <property type="project" value="InterPro"/>
</dbReference>
<evidence type="ECO:0000256" key="3">
    <source>
        <dbReference type="ARBA" id="ARBA00023163"/>
    </source>
</evidence>
<accession>A0A9W6KG21</accession>
<dbReference type="GO" id="GO:0003677">
    <property type="term" value="F:DNA binding"/>
    <property type="evidence" value="ECO:0007669"/>
    <property type="project" value="UniProtKB-KW"/>
</dbReference>
<comment type="caution">
    <text evidence="7">The sequence shown here is derived from an EMBL/GenBank/DDBJ whole genome shotgun (WGS) entry which is preliminary data.</text>
</comment>
<name>A0A9W6KG21_9ACTN</name>
<dbReference type="SUPFAM" id="SSF52172">
    <property type="entry name" value="CheY-like"/>
    <property type="match status" value="1"/>
</dbReference>
<reference evidence="7" key="2">
    <citation type="submission" date="2023-01" db="EMBL/GenBank/DDBJ databases">
        <authorList>
            <person name="Sun Q."/>
            <person name="Evtushenko L."/>
        </authorList>
    </citation>
    <scope>NUCLEOTIDE SEQUENCE</scope>
    <source>
        <strain evidence="7">VKM Ac-1321</strain>
    </source>
</reference>
<dbReference type="SMART" id="SM00448">
    <property type="entry name" value="REC"/>
    <property type="match status" value="1"/>
</dbReference>
<dbReference type="GO" id="GO:0000160">
    <property type="term" value="P:phosphorelay signal transduction system"/>
    <property type="evidence" value="ECO:0007669"/>
    <property type="project" value="InterPro"/>
</dbReference>
<evidence type="ECO:0000259" key="5">
    <source>
        <dbReference type="PROSITE" id="PS50043"/>
    </source>
</evidence>
<feature type="domain" description="Response regulatory" evidence="6">
    <location>
        <begin position="4"/>
        <end position="119"/>
    </location>
</feature>
<dbReference type="SMART" id="SM00421">
    <property type="entry name" value="HTH_LUXR"/>
    <property type="match status" value="1"/>
</dbReference>
<dbReference type="PROSITE" id="PS50110">
    <property type="entry name" value="RESPONSE_REGULATORY"/>
    <property type="match status" value="1"/>
</dbReference>
<dbReference type="Pfam" id="PF00196">
    <property type="entry name" value="GerE"/>
    <property type="match status" value="1"/>
</dbReference>
<evidence type="ECO:0000313" key="7">
    <source>
        <dbReference type="EMBL" id="GLL01412.1"/>
    </source>
</evidence>
<dbReference type="InterPro" id="IPR011006">
    <property type="entry name" value="CheY-like_superfamily"/>
</dbReference>
<sequence length="269" mass="28476">MAVAVVVVDDHRLLAGPLVTVLTPVLAEHGFAVRPLATTVTDAIASGPPGIAICDVILATGASGADAVRALVATGWRVLLMSGYAPEEQALDAIAAGAAAYVEKSEETAALVAAVRAVAAEGRHLSAALGAMFHADLRRRPLPPGIELSSGDQRLLRAFVRGEPPERAAASCGLTRAQVRGAVERVFAAAVARRQQHQLTPRELEVVRLVGCEHLSTADVARRLFVSTDTANTHLRSIRRKYQLVHPQAAPNLPQRTAAQLWARELNLC</sequence>
<dbReference type="PANTHER" id="PTHR43214:SF24">
    <property type="entry name" value="TRANSCRIPTIONAL REGULATORY PROTEIN NARL-RELATED"/>
    <property type="match status" value="1"/>
</dbReference>
<dbReference type="InterPro" id="IPR016032">
    <property type="entry name" value="Sig_transdc_resp-reg_C-effctor"/>
</dbReference>
<dbReference type="AlphaFoldDB" id="A0A9W6KG21"/>
<dbReference type="Pfam" id="PF00072">
    <property type="entry name" value="Response_reg"/>
    <property type="match status" value="1"/>
</dbReference>
<evidence type="ECO:0000313" key="8">
    <source>
        <dbReference type="Proteomes" id="UP001143480"/>
    </source>
</evidence>